<keyword evidence="2" id="KW-1185">Reference proteome</keyword>
<gene>
    <name evidence="1" type="ORF">ACEZDJ_09645</name>
</gene>
<evidence type="ECO:0000313" key="2">
    <source>
        <dbReference type="Proteomes" id="UP001592528"/>
    </source>
</evidence>
<protein>
    <submittedName>
        <fullName evidence="1">Uncharacterized protein</fullName>
    </submittedName>
</protein>
<reference evidence="1 2" key="1">
    <citation type="submission" date="2024-09" db="EMBL/GenBank/DDBJ databases">
        <authorList>
            <person name="Lee S.D."/>
        </authorList>
    </citation>
    <scope>NUCLEOTIDE SEQUENCE [LARGE SCALE GENOMIC DNA]</scope>
    <source>
        <strain evidence="1 2">N1-5</strain>
    </source>
</reference>
<comment type="caution">
    <text evidence="1">The sequence shown here is derived from an EMBL/GenBank/DDBJ whole genome shotgun (WGS) entry which is preliminary data.</text>
</comment>
<dbReference type="EMBL" id="JBHEZZ010000004">
    <property type="protein sequence ID" value="MFC1401550.1"/>
    <property type="molecule type" value="Genomic_DNA"/>
</dbReference>
<proteinExistence type="predicted"/>
<evidence type="ECO:0000313" key="1">
    <source>
        <dbReference type="EMBL" id="MFC1401550.1"/>
    </source>
</evidence>
<name>A0ABV6UJB8_9ACTN</name>
<accession>A0ABV6UJB8</accession>
<organism evidence="1 2">
    <name type="scientific">Streptacidiphilus cavernicola</name>
    <dbReference type="NCBI Taxonomy" id="3342716"/>
    <lineage>
        <taxon>Bacteria</taxon>
        <taxon>Bacillati</taxon>
        <taxon>Actinomycetota</taxon>
        <taxon>Actinomycetes</taxon>
        <taxon>Kitasatosporales</taxon>
        <taxon>Streptomycetaceae</taxon>
        <taxon>Streptacidiphilus</taxon>
    </lineage>
</organism>
<dbReference type="Proteomes" id="UP001592528">
    <property type="component" value="Unassembled WGS sequence"/>
</dbReference>
<dbReference type="RefSeq" id="WP_051726028.1">
    <property type="nucleotide sequence ID" value="NZ_JBHEZZ010000004.1"/>
</dbReference>
<sequence length="270" mass="28538">MSEEIEVSLTLRVRLTDWDGLRAAGLGAVSRGAGAEEVRARAEQVASGPYGALAVLIDPDRLLAGIDSVEAVTSVVAVGAPGSFGGIQAPDFGALFPLTPPSGSENPWLLTPRTAAVLHGQLRILADCARNELDELGGAPVRPETRSGVVFAALPKPTWGQDADWRTRFISSFCALAADLAAGKWPRPRCPAEEMALHLALLDAEEALSDVPEGVESDVAGLPVSVYDYDWSGCRATFFRHADVLLRYEAISPALEEPASWFTAFEAGAG</sequence>